<dbReference type="InterPro" id="IPR016040">
    <property type="entry name" value="NAD(P)-bd_dom"/>
</dbReference>
<feature type="domain" description="NAD(P)-binding" evidence="1">
    <location>
        <begin position="22"/>
        <end position="335"/>
    </location>
</feature>
<dbReference type="Gene3D" id="3.90.25.10">
    <property type="entry name" value="UDP-galactose 4-epimerase, domain 1"/>
    <property type="match status" value="1"/>
</dbReference>
<evidence type="ECO:0000313" key="3">
    <source>
        <dbReference type="Proteomes" id="UP000439123"/>
    </source>
</evidence>
<dbReference type="NCBIfam" id="TIGR02622">
    <property type="entry name" value="CDP_4_6_dhtase"/>
    <property type="match status" value="1"/>
</dbReference>
<keyword evidence="2" id="KW-0456">Lyase</keyword>
<dbReference type="EC" id="4.2.1.45" evidence="2"/>
<dbReference type="GO" id="GO:0047733">
    <property type="term" value="F:CDP-glucose 4,6-dehydratase activity"/>
    <property type="evidence" value="ECO:0007669"/>
    <property type="project" value="UniProtKB-EC"/>
</dbReference>
<dbReference type="SUPFAM" id="SSF51735">
    <property type="entry name" value="NAD(P)-binding Rossmann-fold domains"/>
    <property type="match status" value="1"/>
</dbReference>
<evidence type="ECO:0000259" key="1">
    <source>
        <dbReference type="Pfam" id="PF16363"/>
    </source>
</evidence>
<dbReference type="AlphaFoldDB" id="A0A653KV61"/>
<protein>
    <submittedName>
        <fullName evidence="2">CDP-glucose 4,6-dehydratase</fullName>
        <ecNumber evidence="2">4.2.1.45</ecNumber>
    </submittedName>
</protein>
<gene>
    <name evidence="2" type="primary">rfbG</name>
    <name evidence="2" type="ORF">AERO8C_130027</name>
</gene>
<reference evidence="2 3" key="1">
    <citation type="submission" date="2019-10" db="EMBL/GenBank/DDBJ databases">
        <authorList>
            <person name="Karimi E."/>
        </authorList>
    </citation>
    <scope>NUCLEOTIDE SEQUENCE [LARGE SCALE GENOMIC DNA]</scope>
    <source>
        <strain evidence="2">Aeromonas sp. 8C</strain>
    </source>
</reference>
<evidence type="ECO:0000313" key="2">
    <source>
        <dbReference type="EMBL" id="VXA82440.1"/>
    </source>
</evidence>
<dbReference type="Pfam" id="PF16363">
    <property type="entry name" value="GDP_Man_Dehyd"/>
    <property type="match status" value="1"/>
</dbReference>
<dbReference type="InterPro" id="IPR036291">
    <property type="entry name" value="NAD(P)-bd_dom_sf"/>
</dbReference>
<dbReference type="CDD" id="cd05252">
    <property type="entry name" value="CDP_GD_SDR_e"/>
    <property type="match status" value="1"/>
</dbReference>
<dbReference type="InterPro" id="IPR013445">
    <property type="entry name" value="CDP_4_6_deHydtase"/>
</dbReference>
<name>A0A653KV61_AERVE</name>
<sequence length="365" mass="41650">MEGMGVMTVIDPDFWKNKRVFMTGHTGFKGGWLALWLEEMGAEVRGYSLPAPTQPSLFEEAKVRQGLLSEEGDIRDFFHLREAIADFKPEIVFHMAAQPLVRLSYDEPIETYSTNVMGTVYLLEAVKQVGGVKAVVNITSDKCYDNREWVWGYREDEAMGGYDPYSNSKGCAELVASAYRNSFFNSKDYAKHGVALASVRAGNVIGGGDWAKDRLIPDILRSFQDEQPVVIRNPHSIRPWQHVLEPLSGYLLVAQHLYLDGPDFAEGWNFGPNELDAKPVQFIVEKMVKLWGERASWQLDGADHPHEAHYLKLDCSKAKMRMGWHPRWDLVTTLERIIKWHKAWLAGHDMREVSLREIRDYMSAS</sequence>
<organism evidence="2 3">
    <name type="scientific">Aeromonas veronii</name>
    <dbReference type="NCBI Taxonomy" id="654"/>
    <lineage>
        <taxon>Bacteria</taxon>
        <taxon>Pseudomonadati</taxon>
        <taxon>Pseudomonadota</taxon>
        <taxon>Gammaproteobacteria</taxon>
        <taxon>Aeromonadales</taxon>
        <taxon>Aeromonadaceae</taxon>
        <taxon>Aeromonas</taxon>
    </lineage>
</organism>
<dbReference type="EMBL" id="CABWLC010000005">
    <property type="protein sequence ID" value="VXA82440.1"/>
    <property type="molecule type" value="Genomic_DNA"/>
</dbReference>
<dbReference type="Gene3D" id="3.40.50.720">
    <property type="entry name" value="NAD(P)-binding Rossmann-like Domain"/>
    <property type="match status" value="1"/>
</dbReference>
<accession>A0A653KV61</accession>
<dbReference type="Proteomes" id="UP000439123">
    <property type="component" value="Unassembled WGS sequence"/>
</dbReference>
<dbReference type="PANTHER" id="PTHR43000">
    <property type="entry name" value="DTDP-D-GLUCOSE 4,6-DEHYDRATASE-RELATED"/>
    <property type="match status" value="1"/>
</dbReference>
<proteinExistence type="predicted"/>